<organism evidence="5 6">
    <name type="scientific">Limnobaculum zhutongyuii</name>
    <dbReference type="NCBI Taxonomy" id="2498113"/>
    <lineage>
        <taxon>Bacteria</taxon>
        <taxon>Pseudomonadati</taxon>
        <taxon>Pseudomonadota</taxon>
        <taxon>Gammaproteobacteria</taxon>
        <taxon>Enterobacterales</taxon>
        <taxon>Budviciaceae</taxon>
        <taxon>Limnobaculum</taxon>
    </lineage>
</organism>
<dbReference type="InterPro" id="IPR006035">
    <property type="entry name" value="Ureohydrolase"/>
</dbReference>
<reference evidence="5 6" key="1">
    <citation type="submission" date="2019-03" db="EMBL/GenBank/DDBJ databases">
        <title>Pragia sp. nov. isolated from the gut tract of Carduelis flavirostris.</title>
        <authorList>
            <person name="Ge Y."/>
        </authorList>
    </citation>
    <scope>NUCLEOTIDE SEQUENCE [LARGE SCALE GENOMIC DNA]</scope>
    <source>
        <strain evidence="5 6">CF-458</strain>
    </source>
</reference>
<dbReference type="AlphaFoldDB" id="A0A411WJE5"/>
<evidence type="ECO:0000313" key="6">
    <source>
        <dbReference type="Proteomes" id="UP000293154"/>
    </source>
</evidence>
<dbReference type="Pfam" id="PF00491">
    <property type="entry name" value="Arginase"/>
    <property type="match status" value="1"/>
</dbReference>
<keyword evidence="3" id="KW-0464">Manganese</keyword>
<sequence length="292" mass="32249">MSDTTLRLLMPQWQGGNNAVYHFGAQLLAWLAPEHHGITESVPVSPPENVLHDDSLVIENGLVARKALLEQIDSAKQIIQRHQPKRIVTLGGDCLVSLAPFAYLNQLYDGDVAVLWIDAHPDLNIPQHFSHGHAMVLGNLLGEGDADFVGKVALPFQANRVLYAGFSGGEPYEMEVMKRLQLPLISAEELVQSTDGLLDWFKNTGAKHLVVHLDLDALDPHWFRSLLFARPVPEGETALPGIPHGKLRLETLVNMLEDVANISNVVGITIAEHTPWDAIALKHMLARLPLMR</sequence>
<evidence type="ECO:0000256" key="1">
    <source>
        <dbReference type="ARBA" id="ARBA00022723"/>
    </source>
</evidence>
<dbReference type="Proteomes" id="UP000293154">
    <property type="component" value="Chromosome"/>
</dbReference>
<dbReference type="CDD" id="cd09999">
    <property type="entry name" value="Arginase-like_1"/>
    <property type="match status" value="1"/>
</dbReference>
<keyword evidence="2" id="KW-0378">Hydrolase</keyword>
<dbReference type="GO" id="GO:0004053">
    <property type="term" value="F:arginase activity"/>
    <property type="evidence" value="ECO:0007669"/>
    <property type="project" value="TreeGrafter"/>
</dbReference>
<gene>
    <name evidence="5" type="ORF">EKN56_07915</name>
</gene>
<accession>A0A411WJE5</accession>
<dbReference type="SUPFAM" id="SSF52768">
    <property type="entry name" value="Arginase/deacetylase"/>
    <property type="match status" value="1"/>
</dbReference>
<dbReference type="KEGG" id="prag:EKN56_07915"/>
<evidence type="ECO:0000313" key="5">
    <source>
        <dbReference type="EMBL" id="QBH96329.1"/>
    </source>
</evidence>
<dbReference type="PANTHER" id="PTHR43782">
    <property type="entry name" value="ARGINASE"/>
    <property type="match status" value="1"/>
</dbReference>
<name>A0A411WJE5_9GAMM</name>
<keyword evidence="1" id="KW-0479">Metal-binding</keyword>
<dbReference type="Gene3D" id="3.40.800.10">
    <property type="entry name" value="Ureohydrolase domain"/>
    <property type="match status" value="1"/>
</dbReference>
<dbReference type="PROSITE" id="PS51409">
    <property type="entry name" value="ARGINASE_2"/>
    <property type="match status" value="1"/>
</dbReference>
<dbReference type="GO" id="GO:0030145">
    <property type="term" value="F:manganese ion binding"/>
    <property type="evidence" value="ECO:0007669"/>
    <property type="project" value="TreeGrafter"/>
</dbReference>
<dbReference type="RefSeq" id="WP_130591277.1">
    <property type="nucleotide sequence ID" value="NZ_CP034752.1"/>
</dbReference>
<dbReference type="OrthoDB" id="9789727at2"/>
<dbReference type="GO" id="GO:0005829">
    <property type="term" value="C:cytosol"/>
    <property type="evidence" value="ECO:0007669"/>
    <property type="project" value="TreeGrafter"/>
</dbReference>
<evidence type="ECO:0000256" key="2">
    <source>
        <dbReference type="ARBA" id="ARBA00022801"/>
    </source>
</evidence>
<keyword evidence="6" id="KW-1185">Reference proteome</keyword>
<dbReference type="PANTHER" id="PTHR43782:SF3">
    <property type="entry name" value="ARGINASE"/>
    <property type="match status" value="1"/>
</dbReference>
<dbReference type="EMBL" id="CP034752">
    <property type="protein sequence ID" value="QBH96329.1"/>
    <property type="molecule type" value="Genomic_DNA"/>
</dbReference>
<proteinExistence type="inferred from homology"/>
<dbReference type="InterPro" id="IPR023696">
    <property type="entry name" value="Ureohydrolase_dom_sf"/>
</dbReference>
<evidence type="ECO:0000256" key="3">
    <source>
        <dbReference type="ARBA" id="ARBA00023211"/>
    </source>
</evidence>
<protein>
    <submittedName>
        <fullName evidence="5">Arginase family protein</fullName>
    </submittedName>
</protein>
<evidence type="ECO:0000256" key="4">
    <source>
        <dbReference type="PROSITE-ProRule" id="PRU00742"/>
    </source>
</evidence>
<comment type="similarity">
    <text evidence="4">Belongs to the arginase family.</text>
</comment>